<sequence>MLGDFINRGLLMILGYAYPAFECFKSVEKNRVNIDELRFWCQYWIIVAVLSIIERFGDVFISWVPLYAEIKLAFIIYLWYPKTKGTSYVYESVLRPFVARHETDIDQNLQEMRLRAWDLAIYYMQNCTQLGQSAFFQVVEFLSNQSTRLKGGSIRTNDQSKPRGSPPPPPTDFAPSWPPRRPDDDDVASAPIRPSQDFGLSAPQRAPNEQNLTRRWPPTAPPFPPTVHLSEARS</sequence>
<protein>
    <recommendedName>
        <fullName evidence="1">HVA22-like protein</fullName>
    </recommendedName>
</protein>
<evidence type="ECO:0000256" key="2">
    <source>
        <dbReference type="SAM" id="MobiDB-lite"/>
    </source>
</evidence>
<proteinExistence type="inferred from homology"/>
<evidence type="ECO:0000256" key="1">
    <source>
        <dbReference type="RuleBase" id="RU362006"/>
    </source>
</evidence>
<dbReference type="EMBL" id="BSYO01000025">
    <property type="protein sequence ID" value="GMH23154.1"/>
    <property type="molecule type" value="Genomic_DNA"/>
</dbReference>
<name>A0AAD3T5G1_NEPGR</name>
<dbReference type="PANTHER" id="PTHR12300:SF162">
    <property type="entry name" value="HVA22-LIKE PROTEIN J"/>
    <property type="match status" value="1"/>
</dbReference>
<dbReference type="Proteomes" id="UP001279734">
    <property type="component" value="Unassembled WGS sequence"/>
</dbReference>
<feature type="region of interest" description="Disordered" evidence="2">
    <location>
        <begin position="150"/>
        <end position="234"/>
    </location>
</feature>
<comment type="subcellular location">
    <subcellularLocation>
        <location evidence="1">Membrane</location>
        <topology evidence="1">Multi-pass membrane protein</topology>
    </subcellularLocation>
</comment>
<feature type="compositionally biased region" description="Pro residues" evidence="2">
    <location>
        <begin position="164"/>
        <end position="179"/>
    </location>
</feature>
<evidence type="ECO:0000313" key="3">
    <source>
        <dbReference type="EMBL" id="GMH23154.1"/>
    </source>
</evidence>
<dbReference type="Pfam" id="PF03134">
    <property type="entry name" value="TB2_DP1_HVA22"/>
    <property type="match status" value="1"/>
</dbReference>
<accession>A0AAD3T5G1</accession>
<dbReference type="AlphaFoldDB" id="A0AAD3T5G1"/>
<dbReference type="PANTHER" id="PTHR12300">
    <property type="entry name" value="HVA22-LIKE PROTEINS"/>
    <property type="match status" value="1"/>
</dbReference>
<comment type="similarity">
    <text evidence="1">Belongs to the DP1 family.</text>
</comment>
<gene>
    <name evidence="3" type="ORF">Nepgr_024997</name>
</gene>
<reference evidence="3" key="1">
    <citation type="submission" date="2023-05" db="EMBL/GenBank/DDBJ databases">
        <title>Nepenthes gracilis genome sequencing.</title>
        <authorList>
            <person name="Fukushima K."/>
        </authorList>
    </citation>
    <scope>NUCLEOTIDE SEQUENCE</scope>
    <source>
        <strain evidence="3">SING2019-196</strain>
    </source>
</reference>
<comment type="caution">
    <text evidence="3">The sequence shown here is derived from an EMBL/GenBank/DDBJ whole genome shotgun (WGS) entry which is preliminary data.</text>
</comment>
<feature type="compositionally biased region" description="Polar residues" evidence="2">
    <location>
        <begin position="150"/>
        <end position="159"/>
    </location>
</feature>
<keyword evidence="4" id="KW-1185">Reference proteome</keyword>
<dbReference type="GO" id="GO:0016020">
    <property type="term" value="C:membrane"/>
    <property type="evidence" value="ECO:0007669"/>
    <property type="project" value="UniProtKB-SubCell"/>
</dbReference>
<evidence type="ECO:0000313" key="4">
    <source>
        <dbReference type="Proteomes" id="UP001279734"/>
    </source>
</evidence>
<organism evidence="3 4">
    <name type="scientific">Nepenthes gracilis</name>
    <name type="common">Slender pitcher plant</name>
    <dbReference type="NCBI Taxonomy" id="150966"/>
    <lineage>
        <taxon>Eukaryota</taxon>
        <taxon>Viridiplantae</taxon>
        <taxon>Streptophyta</taxon>
        <taxon>Embryophyta</taxon>
        <taxon>Tracheophyta</taxon>
        <taxon>Spermatophyta</taxon>
        <taxon>Magnoliopsida</taxon>
        <taxon>eudicotyledons</taxon>
        <taxon>Gunneridae</taxon>
        <taxon>Pentapetalae</taxon>
        <taxon>Caryophyllales</taxon>
        <taxon>Nepenthaceae</taxon>
        <taxon>Nepenthes</taxon>
    </lineage>
</organism>
<dbReference type="InterPro" id="IPR004345">
    <property type="entry name" value="TB2_DP1_HVA22"/>
</dbReference>